<sequence>MTDSEPSLNGRTSNHGVESEPQASPSGVRNWSDDGINTGYGEDFDNHPGSPVASEEHDMGDDPEMPQNGDPHPELPDLMGSMLDRPLLVEPLRSTPPGDPVNETDDRDPEQPLPTVESPGYAVLKPDGTRPEPLQLRPLNSRRPSRTIKSIGPHNMPVRW</sequence>
<name>A0A8H5KTI1_9HYPO</name>
<evidence type="ECO:0000256" key="1">
    <source>
        <dbReference type="SAM" id="MobiDB-lite"/>
    </source>
</evidence>
<dbReference type="EMBL" id="JAAOAR010000580">
    <property type="protein sequence ID" value="KAF5577685.1"/>
    <property type="molecule type" value="Genomic_DNA"/>
</dbReference>
<evidence type="ECO:0000313" key="2">
    <source>
        <dbReference type="EMBL" id="KAF5577685.1"/>
    </source>
</evidence>
<keyword evidence="3" id="KW-1185">Reference proteome</keyword>
<proteinExistence type="predicted"/>
<dbReference type="Proteomes" id="UP000544095">
    <property type="component" value="Unassembled WGS sequence"/>
</dbReference>
<accession>A0A8H5KTI1</accession>
<organism evidence="2 3">
    <name type="scientific">Fusarium pseudoanthophilum</name>
    <dbReference type="NCBI Taxonomy" id="48495"/>
    <lineage>
        <taxon>Eukaryota</taxon>
        <taxon>Fungi</taxon>
        <taxon>Dikarya</taxon>
        <taxon>Ascomycota</taxon>
        <taxon>Pezizomycotina</taxon>
        <taxon>Sordariomycetes</taxon>
        <taxon>Hypocreomycetidae</taxon>
        <taxon>Hypocreales</taxon>
        <taxon>Nectriaceae</taxon>
        <taxon>Fusarium</taxon>
        <taxon>Fusarium fujikuroi species complex</taxon>
    </lineage>
</organism>
<evidence type="ECO:0000313" key="3">
    <source>
        <dbReference type="Proteomes" id="UP000544095"/>
    </source>
</evidence>
<dbReference type="AlphaFoldDB" id="A0A8H5KTI1"/>
<gene>
    <name evidence="2" type="ORF">FPANT_10288</name>
</gene>
<feature type="region of interest" description="Disordered" evidence="1">
    <location>
        <begin position="1"/>
        <end position="160"/>
    </location>
</feature>
<feature type="compositionally biased region" description="Polar residues" evidence="1">
    <location>
        <begin position="1"/>
        <end position="29"/>
    </location>
</feature>
<comment type="caution">
    <text evidence="2">The sequence shown here is derived from an EMBL/GenBank/DDBJ whole genome shotgun (WGS) entry which is preliminary data.</text>
</comment>
<protein>
    <submittedName>
        <fullName evidence="2">Uncharacterized protein</fullName>
    </submittedName>
</protein>
<reference evidence="2 3" key="1">
    <citation type="submission" date="2020-05" db="EMBL/GenBank/DDBJ databases">
        <title>Identification and distribution of gene clusters putatively required for synthesis of sphingolipid metabolism inhibitors in phylogenetically diverse species of the filamentous fungus Fusarium.</title>
        <authorList>
            <person name="Kim H.-S."/>
            <person name="Busman M."/>
            <person name="Brown D.W."/>
            <person name="Divon H."/>
            <person name="Uhlig S."/>
            <person name="Proctor R.H."/>
        </authorList>
    </citation>
    <scope>NUCLEOTIDE SEQUENCE [LARGE SCALE GENOMIC DNA]</scope>
    <source>
        <strain evidence="2 3">NRRL 25211</strain>
    </source>
</reference>